<protein>
    <submittedName>
        <fullName evidence="1">Cytochrome P450</fullName>
    </submittedName>
</protein>
<sequence>MVADVVLFTGVRGADALFLCVLLILGAVFFLAPQDRKLPLPPGPRGLPVIGNLLDIPTKFAWRQYKKWAAEYGLDVISLKVFGQVFVVLNSHAAIKDVVLSERSGTFAGRPIIKFAELSHTNLSLIPFGDRWRARRRVVDHYFRSSSIRAYQRIQQEKVATAMRRLLQKPDGFVGHAREYTAAIVLSVIYGYDVKEPDEPLVLVGDEVNTNGSGSLVPGALLVNMFPPLGELPHWMLGVRFARLVEQQTRQHRWMMQEPFEEVKAGVRNGTAKPSLVRDSLTKLPEGDIETELTHIQALGSAFIGPYLSCRISTIMTFVLAMVLNPDVQMKARTEIDAVVGRDRLPIFEDRPHLPYINALVMEVLRWAPPPIFTGVPHRAEQDVVRGSYCIPEGATVFGNAWAILHDPEAYRDPEAFKPERFLSEDGKEVLDDPILDYIFGFGLRKCPGRHIADATVWLFIASMLAVFEVSKNRAADIHTDEPFSGTGMVIRPLPFRCLIAPRDEQAQRIIQHT</sequence>
<dbReference type="EMBL" id="MU273523">
    <property type="protein sequence ID" value="KAI0033308.1"/>
    <property type="molecule type" value="Genomic_DNA"/>
</dbReference>
<evidence type="ECO:0000313" key="1">
    <source>
        <dbReference type="EMBL" id="KAI0033308.1"/>
    </source>
</evidence>
<keyword evidence="2" id="KW-1185">Reference proteome</keyword>
<reference evidence="1" key="1">
    <citation type="submission" date="2021-02" db="EMBL/GenBank/DDBJ databases">
        <authorList>
            <consortium name="DOE Joint Genome Institute"/>
            <person name="Ahrendt S."/>
            <person name="Looney B.P."/>
            <person name="Miyauchi S."/>
            <person name="Morin E."/>
            <person name="Drula E."/>
            <person name="Courty P.E."/>
            <person name="Chicoki N."/>
            <person name="Fauchery L."/>
            <person name="Kohler A."/>
            <person name="Kuo A."/>
            <person name="Labutti K."/>
            <person name="Pangilinan J."/>
            <person name="Lipzen A."/>
            <person name="Riley R."/>
            <person name="Andreopoulos W."/>
            <person name="He G."/>
            <person name="Johnson J."/>
            <person name="Barry K.W."/>
            <person name="Grigoriev I.V."/>
            <person name="Nagy L."/>
            <person name="Hibbett D."/>
            <person name="Henrissat B."/>
            <person name="Matheny P.B."/>
            <person name="Labbe J."/>
            <person name="Martin F."/>
        </authorList>
    </citation>
    <scope>NUCLEOTIDE SEQUENCE</scope>
    <source>
        <strain evidence="1">EC-137</strain>
    </source>
</reference>
<evidence type="ECO:0000313" key="2">
    <source>
        <dbReference type="Proteomes" id="UP000814128"/>
    </source>
</evidence>
<accession>A0ACB8QP88</accession>
<gene>
    <name evidence="1" type="ORF">K488DRAFT_48007</name>
</gene>
<organism evidence="1 2">
    <name type="scientific">Vararia minispora EC-137</name>
    <dbReference type="NCBI Taxonomy" id="1314806"/>
    <lineage>
        <taxon>Eukaryota</taxon>
        <taxon>Fungi</taxon>
        <taxon>Dikarya</taxon>
        <taxon>Basidiomycota</taxon>
        <taxon>Agaricomycotina</taxon>
        <taxon>Agaricomycetes</taxon>
        <taxon>Russulales</taxon>
        <taxon>Lachnocladiaceae</taxon>
        <taxon>Vararia</taxon>
    </lineage>
</organism>
<comment type="caution">
    <text evidence="1">The sequence shown here is derived from an EMBL/GenBank/DDBJ whole genome shotgun (WGS) entry which is preliminary data.</text>
</comment>
<dbReference type="Proteomes" id="UP000814128">
    <property type="component" value="Unassembled WGS sequence"/>
</dbReference>
<proteinExistence type="predicted"/>
<reference evidence="1" key="2">
    <citation type="journal article" date="2022" name="New Phytol.">
        <title>Evolutionary transition to the ectomycorrhizal habit in the genomes of a hyperdiverse lineage of mushroom-forming fungi.</title>
        <authorList>
            <person name="Looney B."/>
            <person name="Miyauchi S."/>
            <person name="Morin E."/>
            <person name="Drula E."/>
            <person name="Courty P.E."/>
            <person name="Kohler A."/>
            <person name="Kuo A."/>
            <person name="LaButti K."/>
            <person name="Pangilinan J."/>
            <person name="Lipzen A."/>
            <person name="Riley R."/>
            <person name="Andreopoulos W."/>
            <person name="He G."/>
            <person name="Johnson J."/>
            <person name="Nolan M."/>
            <person name="Tritt A."/>
            <person name="Barry K.W."/>
            <person name="Grigoriev I.V."/>
            <person name="Nagy L.G."/>
            <person name="Hibbett D."/>
            <person name="Henrissat B."/>
            <person name="Matheny P.B."/>
            <person name="Labbe J."/>
            <person name="Martin F.M."/>
        </authorList>
    </citation>
    <scope>NUCLEOTIDE SEQUENCE</scope>
    <source>
        <strain evidence="1">EC-137</strain>
    </source>
</reference>
<name>A0ACB8QP88_9AGAM</name>